<dbReference type="Proteomes" id="UP000828941">
    <property type="component" value="Chromosome 12"/>
</dbReference>
<reference evidence="1 2" key="1">
    <citation type="journal article" date="2022" name="DNA Res.">
        <title>Chromosomal-level genome assembly of the orchid tree Bauhinia variegata (Leguminosae; Cercidoideae) supports the allotetraploid origin hypothesis of Bauhinia.</title>
        <authorList>
            <person name="Zhong Y."/>
            <person name="Chen Y."/>
            <person name="Zheng D."/>
            <person name="Pang J."/>
            <person name="Liu Y."/>
            <person name="Luo S."/>
            <person name="Meng S."/>
            <person name="Qian L."/>
            <person name="Wei D."/>
            <person name="Dai S."/>
            <person name="Zhou R."/>
        </authorList>
    </citation>
    <scope>NUCLEOTIDE SEQUENCE [LARGE SCALE GENOMIC DNA]</scope>
    <source>
        <strain evidence="1">BV-YZ2020</strain>
    </source>
</reference>
<dbReference type="EMBL" id="CM039437">
    <property type="protein sequence ID" value="KAI4308418.1"/>
    <property type="molecule type" value="Genomic_DNA"/>
</dbReference>
<sequence length="113" mass="12612">MANSRMIVFGLAIFLVCFCFIKVTKANHDKDDNDQGSSSTIHAFQRDPDEACKAKHSHSGEECREDDDDDDVDDAFRGPIRLSLKVEADETPMENDDDDSPDSMHNNVVVLGH</sequence>
<name>A0ACB9LFM6_BAUVA</name>
<evidence type="ECO:0000313" key="2">
    <source>
        <dbReference type="Proteomes" id="UP000828941"/>
    </source>
</evidence>
<protein>
    <submittedName>
        <fullName evidence="1">Uncharacterized protein</fullName>
    </submittedName>
</protein>
<accession>A0ACB9LFM6</accession>
<gene>
    <name evidence="1" type="ORF">L6164_031496</name>
</gene>
<evidence type="ECO:0000313" key="1">
    <source>
        <dbReference type="EMBL" id="KAI4308418.1"/>
    </source>
</evidence>
<proteinExistence type="predicted"/>
<organism evidence="1 2">
    <name type="scientific">Bauhinia variegata</name>
    <name type="common">Purple orchid tree</name>
    <name type="synonym">Phanera variegata</name>
    <dbReference type="NCBI Taxonomy" id="167791"/>
    <lineage>
        <taxon>Eukaryota</taxon>
        <taxon>Viridiplantae</taxon>
        <taxon>Streptophyta</taxon>
        <taxon>Embryophyta</taxon>
        <taxon>Tracheophyta</taxon>
        <taxon>Spermatophyta</taxon>
        <taxon>Magnoliopsida</taxon>
        <taxon>eudicotyledons</taxon>
        <taxon>Gunneridae</taxon>
        <taxon>Pentapetalae</taxon>
        <taxon>rosids</taxon>
        <taxon>fabids</taxon>
        <taxon>Fabales</taxon>
        <taxon>Fabaceae</taxon>
        <taxon>Cercidoideae</taxon>
        <taxon>Cercideae</taxon>
        <taxon>Bauhiniinae</taxon>
        <taxon>Bauhinia</taxon>
    </lineage>
</organism>
<keyword evidence="2" id="KW-1185">Reference proteome</keyword>
<comment type="caution">
    <text evidence="1">The sequence shown here is derived from an EMBL/GenBank/DDBJ whole genome shotgun (WGS) entry which is preliminary data.</text>
</comment>